<evidence type="ECO:0000256" key="2">
    <source>
        <dbReference type="ARBA" id="ARBA00011738"/>
    </source>
</evidence>
<dbReference type="InterPro" id="IPR015927">
    <property type="entry name" value="Peptidase_S24_S26A/B/C"/>
</dbReference>
<dbReference type="InterPro" id="IPR036390">
    <property type="entry name" value="WH_DNA-bd_sf"/>
</dbReference>
<evidence type="ECO:0000256" key="5">
    <source>
        <dbReference type="ARBA" id="ARBA00022763"/>
    </source>
</evidence>
<dbReference type="Pfam" id="PF00717">
    <property type="entry name" value="Peptidase_S24"/>
    <property type="match status" value="1"/>
</dbReference>
<dbReference type="GO" id="GO:0009432">
    <property type="term" value="P:SOS response"/>
    <property type="evidence" value="ECO:0007669"/>
    <property type="project" value="UniProtKB-UniRule"/>
</dbReference>
<evidence type="ECO:0000256" key="8">
    <source>
        <dbReference type="ARBA" id="ARBA00023015"/>
    </source>
</evidence>
<keyword evidence="12 13" id="KW-0742">SOS response</keyword>
<evidence type="ECO:0000256" key="7">
    <source>
        <dbReference type="ARBA" id="ARBA00022813"/>
    </source>
</evidence>
<evidence type="ECO:0000256" key="6">
    <source>
        <dbReference type="ARBA" id="ARBA00022801"/>
    </source>
</evidence>
<comment type="caution">
    <text evidence="17">The sequence shown here is derived from an EMBL/GenBank/DDBJ whole genome shotgun (WGS) entry which is preliminary data.</text>
</comment>
<dbReference type="EC" id="3.4.21.88" evidence="13"/>
<evidence type="ECO:0000256" key="12">
    <source>
        <dbReference type="ARBA" id="ARBA00023236"/>
    </source>
</evidence>
<dbReference type="InterPro" id="IPR006200">
    <property type="entry name" value="LexA"/>
</dbReference>
<feature type="DNA-binding region" description="H-T-H motif" evidence="13">
    <location>
        <begin position="29"/>
        <end position="49"/>
    </location>
</feature>
<evidence type="ECO:0000256" key="3">
    <source>
        <dbReference type="ARBA" id="ARBA00022491"/>
    </source>
</evidence>
<feature type="domain" description="Peptidase S24/S26A/S26B/S26C" evidence="15">
    <location>
        <begin position="84"/>
        <end position="199"/>
    </location>
</feature>
<dbReference type="FunFam" id="1.10.10.10:FF:000009">
    <property type="entry name" value="LexA repressor"/>
    <property type="match status" value="1"/>
</dbReference>
<dbReference type="InterPro" id="IPR036286">
    <property type="entry name" value="LexA/Signal_pep-like_sf"/>
</dbReference>
<evidence type="ECO:0000256" key="9">
    <source>
        <dbReference type="ARBA" id="ARBA00023125"/>
    </source>
</evidence>
<dbReference type="Gene3D" id="1.10.10.10">
    <property type="entry name" value="Winged helix-like DNA-binding domain superfamily/Winged helix DNA-binding domain"/>
    <property type="match status" value="1"/>
</dbReference>
<evidence type="ECO:0000259" key="16">
    <source>
        <dbReference type="Pfam" id="PF01726"/>
    </source>
</evidence>
<reference evidence="18" key="1">
    <citation type="submission" date="2017-09" db="EMBL/GenBank/DDBJ databases">
        <title>Depth-based differentiation of microbial function through sediment-hosted aquifers and enrichment of novel symbionts in the deep terrestrial subsurface.</title>
        <authorList>
            <person name="Probst A.J."/>
            <person name="Ladd B."/>
            <person name="Jarett J.K."/>
            <person name="Geller-Mcgrath D.E."/>
            <person name="Sieber C.M.K."/>
            <person name="Emerson J.B."/>
            <person name="Anantharaman K."/>
            <person name="Thomas B.C."/>
            <person name="Malmstrom R."/>
            <person name="Stieglmeier M."/>
            <person name="Klingl A."/>
            <person name="Woyke T."/>
            <person name="Ryan C.M."/>
            <person name="Banfield J.F."/>
        </authorList>
    </citation>
    <scope>NUCLEOTIDE SEQUENCE [LARGE SCALE GENOMIC DNA]</scope>
</reference>
<evidence type="ECO:0000313" key="18">
    <source>
        <dbReference type="Proteomes" id="UP000230340"/>
    </source>
</evidence>
<accession>A0A2H0XD76</accession>
<dbReference type="SUPFAM" id="SSF46785">
    <property type="entry name" value="Winged helix' DNA-binding domain"/>
    <property type="match status" value="1"/>
</dbReference>
<evidence type="ECO:0000256" key="4">
    <source>
        <dbReference type="ARBA" id="ARBA00022705"/>
    </source>
</evidence>
<comment type="function">
    <text evidence="13">Represses a number of genes involved in the response to DNA damage (SOS response), including recA and lexA. In the presence of single-stranded DNA, RecA interacts with LexA causing an autocatalytic cleavage which disrupts the DNA-binding part of LexA, leading to derepression of the SOS regulon and eventually DNA repair.</text>
</comment>
<feature type="active site" description="For autocatalytic cleavage activity" evidence="13">
    <location>
        <position position="127"/>
    </location>
</feature>
<keyword evidence="6 13" id="KW-0378">Hydrolase</keyword>
<evidence type="ECO:0000256" key="11">
    <source>
        <dbReference type="ARBA" id="ARBA00023204"/>
    </source>
</evidence>
<evidence type="ECO:0000256" key="10">
    <source>
        <dbReference type="ARBA" id="ARBA00023163"/>
    </source>
</evidence>
<dbReference type="InterPro" id="IPR050077">
    <property type="entry name" value="LexA_repressor"/>
</dbReference>
<dbReference type="InterPro" id="IPR006197">
    <property type="entry name" value="Peptidase_S24_LexA"/>
</dbReference>
<dbReference type="Pfam" id="PF01726">
    <property type="entry name" value="LexA_DNA_bind"/>
    <property type="match status" value="1"/>
</dbReference>
<dbReference type="InterPro" id="IPR006199">
    <property type="entry name" value="LexA_DNA-bd_dom"/>
</dbReference>
<dbReference type="PRINTS" id="PR00726">
    <property type="entry name" value="LEXASERPTASE"/>
</dbReference>
<dbReference type="CDD" id="cd06529">
    <property type="entry name" value="S24_LexA-like"/>
    <property type="match status" value="1"/>
</dbReference>
<dbReference type="Gene3D" id="2.10.109.10">
    <property type="entry name" value="Umud Fragment, subunit A"/>
    <property type="match status" value="1"/>
</dbReference>
<dbReference type="GO" id="GO:0006508">
    <property type="term" value="P:proteolysis"/>
    <property type="evidence" value="ECO:0007669"/>
    <property type="project" value="InterPro"/>
</dbReference>
<dbReference type="InterPro" id="IPR036388">
    <property type="entry name" value="WH-like_DNA-bd_sf"/>
</dbReference>
<dbReference type="Proteomes" id="UP000230340">
    <property type="component" value="Unassembled WGS sequence"/>
</dbReference>
<dbReference type="GO" id="GO:0006260">
    <property type="term" value="P:DNA replication"/>
    <property type="evidence" value="ECO:0007669"/>
    <property type="project" value="UniProtKB-UniRule"/>
</dbReference>
<evidence type="ECO:0000313" key="17">
    <source>
        <dbReference type="EMBL" id="PIS22886.1"/>
    </source>
</evidence>
<dbReference type="GO" id="GO:0006281">
    <property type="term" value="P:DNA repair"/>
    <property type="evidence" value="ECO:0007669"/>
    <property type="project" value="UniProtKB-UniRule"/>
</dbReference>
<dbReference type="NCBIfam" id="TIGR00498">
    <property type="entry name" value="lexA"/>
    <property type="match status" value="1"/>
</dbReference>
<feature type="site" description="Cleavage; by autolysis" evidence="13">
    <location>
        <begin position="91"/>
        <end position="92"/>
    </location>
</feature>
<keyword evidence="9 13" id="KW-0238">DNA-binding</keyword>
<keyword evidence="7 13" id="KW-0068">Autocatalytic cleavage</keyword>
<dbReference type="HAMAP" id="MF_00015">
    <property type="entry name" value="LexA"/>
    <property type="match status" value="1"/>
</dbReference>
<dbReference type="PANTHER" id="PTHR33516:SF2">
    <property type="entry name" value="LEXA REPRESSOR-RELATED"/>
    <property type="match status" value="1"/>
</dbReference>
<sequence>MPVTIYNRQRQILDFIKQYIQKNGFSPTLAEIGKAMGLSSLATVHEHLQALEKKGVIKKFQGAVRGIDLLEQKIVAALDGIEIPLVGMIAAGLPIEAIEDPSSTVTVAPSLISEKKRNFALLVKGLSMKDMGILDGDYVICEQQNYADEGDVVVALLENDLATLKRYYREGKMIKLVPANSEMLPILVDEDKIKIQGVVKGVIRRY</sequence>
<gene>
    <name evidence="13" type="primary">lexA</name>
    <name evidence="17" type="ORF">COT49_03200</name>
</gene>
<feature type="domain" description="LexA repressor DNA-binding" evidence="16">
    <location>
        <begin position="7"/>
        <end position="66"/>
    </location>
</feature>
<evidence type="ECO:0000259" key="15">
    <source>
        <dbReference type="Pfam" id="PF00717"/>
    </source>
</evidence>
<evidence type="ECO:0000256" key="13">
    <source>
        <dbReference type="HAMAP-Rule" id="MF_00015"/>
    </source>
</evidence>
<comment type="catalytic activity">
    <reaction evidence="13">
        <text>Hydrolysis of Ala-|-Gly bond in repressor LexA.</text>
        <dbReference type="EC" id="3.4.21.88"/>
    </reaction>
</comment>
<keyword evidence="10 13" id="KW-0804">Transcription</keyword>
<comment type="subunit">
    <text evidence="2 13">Homodimer.</text>
</comment>
<feature type="active site" description="For autocatalytic cleavage activity" evidence="13">
    <location>
        <position position="165"/>
    </location>
</feature>
<dbReference type="EMBL" id="PEYT01000027">
    <property type="protein sequence ID" value="PIS22886.1"/>
    <property type="molecule type" value="Genomic_DNA"/>
</dbReference>
<dbReference type="FunFam" id="2.10.109.10:FF:000001">
    <property type="entry name" value="LexA repressor"/>
    <property type="match status" value="1"/>
</dbReference>
<dbReference type="GO" id="GO:0045892">
    <property type="term" value="P:negative regulation of DNA-templated transcription"/>
    <property type="evidence" value="ECO:0007669"/>
    <property type="project" value="UniProtKB-UniRule"/>
</dbReference>
<dbReference type="AlphaFoldDB" id="A0A2H0XD76"/>
<dbReference type="GO" id="GO:0003677">
    <property type="term" value="F:DNA binding"/>
    <property type="evidence" value="ECO:0007669"/>
    <property type="project" value="UniProtKB-UniRule"/>
</dbReference>
<keyword evidence="4 13" id="KW-0235">DNA replication</keyword>
<organism evidence="17 18">
    <name type="scientific">candidate division WWE3 bacterium CG08_land_8_20_14_0_20_40_13</name>
    <dbReference type="NCBI Taxonomy" id="1975084"/>
    <lineage>
        <taxon>Bacteria</taxon>
        <taxon>Katanobacteria</taxon>
    </lineage>
</organism>
<dbReference type="PANTHER" id="PTHR33516">
    <property type="entry name" value="LEXA REPRESSOR"/>
    <property type="match status" value="1"/>
</dbReference>
<name>A0A2H0XD76_UNCKA</name>
<dbReference type="SUPFAM" id="SSF51306">
    <property type="entry name" value="LexA/Signal peptidase"/>
    <property type="match status" value="1"/>
</dbReference>
<dbReference type="InterPro" id="IPR039418">
    <property type="entry name" value="LexA-like"/>
</dbReference>
<keyword evidence="5 13" id="KW-0227">DNA damage</keyword>
<protein>
    <recommendedName>
        <fullName evidence="13">LexA repressor</fullName>
        <ecNumber evidence="13">3.4.21.88</ecNumber>
    </recommendedName>
</protein>
<dbReference type="GO" id="GO:0004252">
    <property type="term" value="F:serine-type endopeptidase activity"/>
    <property type="evidence" value="ECO:0007669"/>
    <property type="project" value="UniProtKB-UniRule"/>
</dbReference>
<comment type="similarity">
    <text evidence="1 13 14">Belongs to the peptidase S24 family.</text>
</comment>
<evidence type="ECO:0000256" key="1">
    <source>
        <dbReference type="ARBA" id="ARBA00007484"/>
    </source>
</evidence>
<keyword evidence="8 13" id="KW-0805">Transcription regulation</keyword>
<keyword evidence="11 13" id="KW-0234">DNA repair</keyword>
<evidence type="ECO:0000256" key="14">
    <source>
        <dbReference type="RuleBase" id="RU003991"/>
    </source>
</evidence>
<keyword evidence="3 13" id="KW-0678">Repressor</keyword>
<proteinExistence type="inferred from homology"/>